<reference evidence="3 4" key="1">
    <citation type="journal article" date="2018" name="PLoS Pathog.">
        <title>Evolution of structural diversity of trichothecenes, a family of toxins produced by plant pathogenic and entomopathogenic fungi.</title>
        <authorList>
            <person name="Proctor R.H."/>
            <person name="McCormick S.P."/>
            <person name="Kim H.S."/>
            <person name="Cardoza R.E."/>
            <person name="Stanley A.M."/>
            <person name="Lindo L."/>
            <person name="Kelly A."/>
            <person name="Brown D.W."/>
            <person name="Lee T."/>
            <person name="Vaughan M.M."/>
            <person name="Alexander N.J."/>
            <person name="Busman M."/>
            <person name="Gutierrez S."/>
        </authorList>
    </citation>
    <scope>NUCLEOTIDE SEQUENCE [LARGE SCALE GENOMIC DNA]</scope>
    <source>
        <strain evidence="3 4">IBT 40837</strain>
    </source>
</reference>
<accession>A0A395NEF5</accession>
<keyword evidence="1" id="KW-0175">Coiled coil</keyword>
<evidence type="ECO:0000256" key="1">
    <source>
        <dbReference type="SAM" id="Coils"/>
    </source>
</evidence>
<comment type="caution">
    <text evidence="3">The sequence shown here is derived from an EMBL/GenBank/DDBJ whole genome shotgun (WGS) entry which is preliminary data.</text>
</comment>
<feature type="coiled-coil region" evidence="1">
    <location>
        <begin position="755"/>
        <end position="813"/>
    </location>
</feature>
<dbReference type="OrthoDB" id="4848543at2759"/>
<feature type="region of interest" description="Disordered" evidence="2">
    <location>
        <begin position="870"/>
        <end position="972"/>
    </location>
</feature>
<dbReference type="Proteomes" id="UP000266272">
    <property type="component" value="Unassembled WGS sequence"/>
</dbReference>
<organism evidence="3 4">
    <name type="scientific">Trichoderma arundinaceum</name>
    <dbReference type="NCBI Taxonomy" id="490622"/>
    <lineage>
        <taxon>Eukaryota</taxon>
        <taxon>Fungi</taxon>
        <taxon>Dikarya</taxon>
        <taxon>Ascomycota</taxon>
        <taxon>Pezizomycotina</taxon>
        <taxon>Sordariomycetes</taxon>
        <taxon>Hypocreomycetidae</taxon>
        <taxon>Hypocreales</taxon>
        <taxon>Hypocreaceae</taxon>
        <taxon>Trichoderma</taxon>
    </lineage>
</organism>
<evidence type="ECO:0000313" key="4">
    <source>
        <dbReference type="Proteomes" id="UP000266272"/>
    </source>
</evidence>
<feature type="compositionally biased region" description="Low complexity" evidence="2">
    <location>
        <begin position="937"/>
        <end position="963"/>
    </location>
</feature>
<evidence type="ECO:0000313" key="3">
    <source>
        <dbReference type="EMBL" id="RFU74153.1"/>
    </source>
</evidence>
<feature type="region of interest" description="Disordered" evidence="2">
    <location>
        <begin position="129"/>
        <end position="150"/>
    </location>
</feature>
<feature type="compositionally biased region" description="Basic and acidic residues" evidence="2">
    <location>
        <begin position="878"/>
        <end position="890"/>
    </location>
</feature>
<gene>
    <name evidence="3" type="ORF">TARUN_8109</name>
</gene>
<sequence>MRSKSTFTLSVVNVVKIEDPSVFKHIFAATRPSRTGVMVNPLYSSPGNGNCDYGWMAKGAALDDMLLLVPEPVSPKTITDRRINDWSKSVVNDKQNISEASLSKGFTFPPREPPRPGRFSNIPRHGQFIRPLEPEPPESCQNLASSPPKDRITDSLVRGSPLDLPELCLPGKVSGGGSIHGHKSDAAAAQKLKLVAEVQVFHIPKQLQLQGLAMSSKLLTEDCQRDEENYEVVVAPKACILTRRKDIAITKLGQYWNECLELNGAETREALWEVQRLQDDIQHHKVKLEKSRALLDQKDIKLCEVETLYKTLLEEDARVLGDNENLNLELKTLRQQLSEEKKRAEAIINKHRSCRSKLNEAIKEQQDLFVRSRTFYQETMDQLRKENACKTSASDAVDKALENSHKKREEMKRCIEEYRIQADKDIKQKDHLISELKEKLNHQEALLAQEKLSTDNLRAQAEEESRAYQCVRALEAKMDSLMAHHTTQNEQRESDAQQSTQMMNMLNLKLDSLIAGGNLVASNMLSREDLELKMSVGEKNIIDKLSPMILSLENGQSGTTCAIAKLEASVRQDLDRLKDEAMQLFGTYEESKEANNTQLQGLQNHICKLGNSLKETENGYEQIGQKVDALVSGEQNGQRTTNGLLQDMMLRLSAHGAKLDDLECRIERAYKGFKDQIESKISEALTDGKETTNLVSSATELRRILEEGFEKERQRAAQLLQGNESIVKVLTSHIDDHKQLAVQTDPKTHELQATLNSEREAAVLLTRKIQALEQKAQESEVLREQWLNDIQIMDTARSQLKTMQERIADVERYDKKLDRILEINKSIQSSASYLAEEKEWVQQELIGRVPEPIVSKVVVSCEIERPPLSLSTEASEGTENRAPAKEDVACRKVTVHSPDPGEKSPSPPPTVIQEQKRRREVTQLRSILKSYATPVTSESSSLEGPSSQPQVNHSKSSHSSNSSIQKAGSASSREVVAEIRSRLLRHDWSFPTVADFERDIQLAGKKRPTPHSDSMPQESEDANFLNPKKLRTEHCAE</sequence>
<name>A0A395NEF5_TRIAR</name>
<dbReference type="AlphaFoldDB" id="A0A395NEF5"/>
<evidence type="ECO:0000256" key="2">
    <source>
        <dbReference type="SAM" id="MobiDB-lite"/>
    </source>
</evidence>
<proteinExistence type="predicted"/>
<dbReference type="EMBL" id="PXOA01000566">
    <property type="protein sequence ID" value="RFU74153.1"/>
    <property type="molecule type" value="Genomic_DNA"/>
</dbReference>
<feature type="coiled-coil region" evidence="1">
    <location>
        <begin position="401"/>
        <end position="453"/>
    </location>
</feature>
<keyword evidence="4" id="KW-1185">Reference proteome</keyword>
<feature type="coiled-coil region" evidence="1">
    <location>
        <begin position="323"/>
        <end position="350"/>
    </location>
</feature>
<protein>
    <submittedName>
        <fullName evidence="3">Uncharacterized protein</fullName>
    </submittedName>
</protein>
<feature type="region of interest" description="Disordered" evidence="2">
    <location>
        <begin position="1001"/>
        <end position="1037"/>
    </location>
</feature>